<proteinExistence type="predicted"/>
<organism evidence="1 2">
    <name type="scientific">Actinosynnema pretiosum</name>
    <dbReference type="NCBI Taxonomy" id="42197"/>
    <lineage>
        <taxon>Bacteria</taxon>
        <taxon>Bacillati</taxon>
        <taxon>Actinomycetota</taxon>
        <taxon>Actinomycetes</taxon>
        <taxon>Pseudonocardiales</taxon>
        <taxon>Pseudonocardiaceae</taxon>
        <taxon>Actinosynnema</taxon>
    </lineage>
</organism>
<accession>A0A290ZFJ9</accession>
<evidence type="ECO:0000313" key="1">
    <source>
        <dbReference type="EMBL" id="ATE57765.1"/>
    </source>
</evidence>
<dbReference type="KEGG" id="apre:CNX65_34350"/>
<keyword evidence="2" id="KW-1185">Reference proteome</keyword>
<evidence type="ECO:0000313" key="2">
    <source>
        <dbReference type="Proteomes" id="UP000218505"/>
    </source>
</evidence>
<sequence length="191" mass="20840">MGFTGRESWQVSHGSNHTVTTALFVRDTLALSVDTVPELPGLDPAVPVVVPRGVDRAGAAQEWLGWWADVLDHARADRHGTSPAAPDSRSLAQRPALRGAVRALQDLVGDYHHRRSRRGRHAALPVGEVVRGVETRLGRPVRPFRLVITVVPVQGLVWERMTGSHVIASEWFLDDPGRSAPALRAIVEDLA</sequence>
<dbReference type="AlphaFoldDB" id="A0A290ZFJ9"/>
<name>A0A290ZFJ9_9PSEU</name>
<protein>
    <submittedName>
        <fullName evidence="1">Uncharacterized protein</fullName>
    </submittedName>
</protein>
<dbReference type="Proteomes" id="UP000218505">
    <property type="component" value="Chromosome"/>
</dbReference>
<gene>
    <name evidence="1" type="ORF">CNX65_34350</name>
</gene>
<dbReference type="RefSeq" id="WP_096497412.1">
    <property type="nucleotide sequence ID" value="NZ_CP023445.1"/>
</dbReference>
<reference evidence="1" key="1">
    <citation type="submission" date="2017-09" db="EMBL/GenBank/DDBJ databases">
        <title>Complete Genome Sequence of ansamitocin-producing Bacterium Actinosynnema pretiosum X47.</title>
        <authorList>
            <person name="Cao G."/>
            <person name="Zong G."/>
            <person name="Zhong C."/>
            <person name="Fu J."/>
        </authorList>
    </citation>
    <scope>NUCLEOTIDE SEQUENCE [LARGE SCALE GENOMIC DNA]</scope>
    <source>
        <strain evidence="1">X47</strain>
    </source>
</reference>
<dbReference type="EMBL" id="CP023445">
    <property type="protein sequence ID" value="ATE57765.1"/>
    <property type="molecule type" value="Genomic_DNA"/>
</dbReference>